<proteinExistence type="predicted"/>
<dbReference type="EMBL" id="KK107366">
    <property type="protein sequence ID" value="EZA51881.1"/>
    <property type="molecule type" value="Genomic_DNA"/>
</dbReference>
<dbReference type="Proteomes" id="UP000053097">
    <property type="component" value="Unassembled WGS sequence"/>
</dbReference>
<organism evidence="2 3">
    <name type="scientific">Ooceraea biroi</name>
    <name type="common">Clonal raider ant</name>
    <name type="synonym">Cerapachys biroi</name>
    <dbReference type="NCBI Taxonomy" id="2015173"/>
    <lineage>
        <taxon>Eukaryota</taxon>
        <taxon>Metazoa</taxon>
        <taxon>Ecdysozoa</taxon>
        <taxon>Arthropoda</taxon>
        <taxon>Hexapoda</taxon>
        <taxon>Insecta</taxon>
        <taxon>Pterygota</taxon>
        <taxon>Neoptera</taxon>
        <taxon>Endopterygota</taxon>
        <taxon>Hymenoptera</taxon>
        <taxon>Apocrita</taxon>
        <taxon>Aculeata</taxon>
        <taxon>Formicoidea</taxon>
        <taxon>Formicidae</taxon>
        <taxon>Dorylinae</taxon>
        <taxon>Ooceraea</taxon>
    </lineage>
</organism>
<evidence type="ECO:0000313" key="3">
    <source>
        <dbReference type="Proteomes" id="UP000053097"/>
    </source>
</evidence>
<feature type="compositionally biased region" description="Basic residues" evidence="1">
    <location>
        <begin position="88"/>
        <end position="99"/>
    </location>
</feature>
<evidence type="ECO:0000313" key="2">
    <source>
        <dbReference type="EMBL" id="EZA51881.1"/>
    </source>
</evidence>
<sequence>MSANILANLTALSARRVELHDVDDDITRVSPASVSSRPREIRTATFHGGTPITSDQIPVDLSAMLPGTGFHRSRSDLRIDPRGFSSRMMRRSLNRAKID</sequence>
<feature type="region of interest" description="Disordered" evidence="1">
    <location>
        <begin position="72"/>
        <end position="99"/>
    </location>
</feature>
<accession>A0A026W8A7</accession>
<reference evidence="2 3" key="1">
    <citation type="journal article" date="2014" name="Curr. Biol.">
        <title>The genome of the clonal raider ant Cerapachys biroi.</title>
        <authorList>
            <person name="Oxley P.R."/>
            <person name="Ji L."/>
            <person name="Fetter-Pruneda I."/>
            <person name="McKenzie S.K."/>
            <person name="Li C."/>
            <person name="Hu H."/>
            <person name="Zhang G."/>
            <person name="Kronauer D.J."/>
        </authorList>
    </citation>
    <scope>NUCLEOTIDE SEQUENCE [LARGE SCALE GENOMIC DNA]</scope>
</reference>
<name>A0A026W8A7_OOCBI</name>
<evidence type="ECO:0000256" key="1">
    <source>
        <dbReference type="SAM" id="MobiDB-lite"/>
    </source>
</evidence>
<keyword evidence="3" id="KW-1185">Reference proteome</keyword>
<dbReference type="AlphaFoldDB" id="A0A026W8A7"/>
<protein>
    <submittedName>
        <fullName evidence="2">Uncharacterized protein</fullName>
    </submittedName>
</protein>
<gene>
    <name evidence="2" type="ORF">X777_09184</name>
</gene>